<comment type="caution">
    <text evidence="8">The sequence shown here is derived from an EMBL/GenBank/DDBJ whole genome shotgun (WGS) entry which is preliminary data.</text>
</comment>
<dbReference type="RefSeq" id="WP_271346257.1">
    <property type="nucleotide sequence ID" value="NZ_JAQJZJ010000001.1"/>
</dbReference>
<keyword evidence="5 6" id="KW-0949">S-adenosyl-L-methionine</keyword>
<dbReference type="HAMAP" id="MF_01848">
    <property type="entry name" value="23SrRNA_methyltr_F"/>
    <property type="match status" value="1"/>
</dbReference>
<proteinExistence type="inferred from homology"/>
<protein>
    <recommendedName>
        <fullName evidence="6">Ribosomal RNA large subunit methyltransferase F</fullName>
        <ecNumber evidence="6">2.1.1.181</ecNumber>
    </recommendedName>
    <alternativeName>
        <fullName evidence="6">23S rRNA mA1618 methyltransferase</fullName>
    </alternativeName>
    <alternativeName>
        <fullName evidence="6">rRNA adenine N-6-methyltransferase</fullName>
    </alternativeName>
</protein>
<sequence>MTSPTKRPSRKPSAPRPPLPARPAAAKGQLHPRNRHQGRYDFPALIKASPELAAFVIINPYGKESIDFANPAAVKVFNRALLKQFYGISHWDIPADYLCPPIPGRADYLHYLADLLASGNDGEIPRGAQVRALDIGVGANCIYPLLGNREYGWKFLGSDIDSNAIAAAKAIVQANPGLRDAIELRQQSDGAHIFQSLLQADERFDLSLCNPPFHASAEEASSGSKRKWRNLGKLDPKRKLPVLNFGGQAAELWCQGGEAAFVGRLIKESAQHAQQVLWFTSLISKASNLPGVYSALKQAGALEVRTVEMAQGQKQSRFVAWTFLTAAQQQSWRNARWAPGAAGSAARSNNT</sequence>
<comment type="subcellular location">
    <subcellularLocation>
        <location evidence="6">Cytoplasm</location>
    </subcellularLocation>
</comment>
<evidence type="ECO:0000313" key="8">
    <source>
        <dbReference type="EMBL" id="MDA7085340.1"/>
    </source>
</evidence>
<gene>
    <name evidence="6 8" type="primary">rlmF</name>
    <name evidence="8" type="ORF">PH586_02905</name>
</gene>
<name>A0ABT4XAC0_9PSED</name>
<dbReference type="Gene3D" id="3.40.50.150">
    <property type="entry name" value="Vaccinia Virus protein VP39"/>
    <property type="match status" value="1"/>
</dbReference>
<evidence type="ECO:0000256" key="7">
    <source>
        <dbReference type="SAM" id="MobiDB-lite"/>
    </source>
</evidence>
<evidence type="ECO:0000256" key="6">
    <source>
        <dbReference type="HAMAP-Rule" id="MF_01848"/>
    </source>
</evidence>
<keyword evidence="1 6" id="KW-0963">Cytoplasm</keyword>
<dbReference type="EMBL" id="JAQJZJ010000001">
    <property type="protein sequence ID" value="MDA7085340.1"/>
    <property type="molecule type" value="Genomic_DNA"/>
</dbReference>
<keyword evidence="9" id="KW-1185">Reference proteome</keyword>
<dbReference type="PIRSF" id="PIRSF029038">
    <property type="entry name" value="Mtase_YbiN_prd"/>
    <property type="match status" value="1"/>
</dbReference>
<evidence type="ECO:0000256" key="2">
    <source>
        <dbReference type="ARBA" id="ARBA00022552"/>
    </source>
</evidence>
<evidence type="ECO:0000256" key="3">
    <source>
        <dbReference type="ARBA" id="ARBA00022603"/>
    </source>
</evidence>
<keyword evidence="3 6" id="KW-0489">Methyltransferase</keyword>
<dbReference type="EC" id="2.1.1.181" evidence="6"/>
<reference evidence="8 9" key="1">
    <citation type="submission" date="2023-01" db="EMBL/GenBank/DDBJ databases">
        <title>Pseudomonas SA3-5T sp. nov., isolated from tidal flat sediment.</title>
        <authorList>
            <person name="Kim H.S."/>
            <person name="Kim J.-S."/>
            <person name="Suh M.K."/>
            <person name="Eom M.K."/>
            <person name="Lee J.-S."/>
        </authorList>
    </citation>
    <scope>NUCLEOTIDE SEQUENCE [LARGE SCALE GENOMIC DNA]</scope>
    <source>
        <strain evidence="8 9">SA3-5</strain>
    </source>
</reference>
<dbReference type="InterPro" id="IPR029063">
    <property type="entry name" value="SAM-dependent_MTases_sf"/>
</dbReference>
<keyword evidence="2 6" id="KW-0698">rRNA processing</keyword>
<dbReference type="InterPro" id="IPR016909">
    <property type="entry name" value="rRNA_lsu_MeTfrase_F"/>
</dbReference>
<accession>A0ABT4XAC0</accession>
<dbReference type="InterPro" id="IPR010286">
    <property type="entry name" value="METTL16/RlmF"/>
</dbReference>
<comment type="similarity">
    <text evidence="6">Belongs to the methyltransferase superfamily. METTL16/RlmF family.</text>
</comment>
<dbReference type="SUPFAM" id="SSF53335">
    <property type="entry name" value="S-adenosyl-L-methionine-dependent methyltransferases"/>
    <property type="match status" value="1"/>
</dbReference>
<evidence type="ECO:0000256" key="1">
    <source>
        <dbReference type="ARBA" id="ARBA00022490"/>
    </source>
</evidence>
<comment type="catalytic activity">
    <reaction evidence="6">
        <text>adenosine(1618) in 23S rRNA + S-adenosyl-L-methionine = N(6)-methyladenosine(1618) in 23S rRNA + S-adenosyl-L-homocysteine + H(+)</text>
        <dbReference type="Rhea" id="RHEA:16497"/>
        <dbReference type="Rhea" id="RHEA-COMP:10229"/>
        <dbReference type="Rhea" id="RHEA-COMP:10231"/>
        <dbReference type="ChEBI" id="CHEBI:15378"/>
        <dbReference type="ChEBI" id="CHEBI:57856"/>
        <dbReference type="ChEBI" id="CHEBI:59789"/>
        <dbReference type="ChEBI" id="CHEBI:74411"/>
        <dbReference type="ChEBI" id="CHEBI:74449"/>
        <dbReference type="EC" id="2.1.1.181"/>
    </reaction>
</comment>
<dbReference type="Pfam" id="PF05971">
    <property type="entry name" value="Methyltransf_10"/>
    <property type="match status" value="1"/>
</dbReference>
<dbReference type="PANTHER" id="PTHR13393">
    <property type="entry name" value="SAM-DEPENDENT METHYLTRANSFERASE"/>
    <property type="match status" value="1"/>
</dbReference>
<dbReference type="GO" id="GO:0052907">
    <property type="term" value="F:23S rRNA (adenine(1618)-N(6))-methyltransferase activity"/>
    <property type="evidence" value="ECO:0007669"/>
    <property type="project" value="UniProtKB-EC"/>
</dbReference>
<evidence type="ECO:0000256" key="5">
    <source>
        <dbReference type="ARBA" id="ARBA00022691"/>
    </source>
</evidence>
<comment type="function">
    <text evidence="6">Specifically methylates the adenine in position 1618 of 23S rRNA.</text>
</comment>
<evidence type="ECO:0000256" key="4">
    <source>
        <dbReference type="ARBA" id="ARBA00022679"/>
    </source>
</evidence>
<feature type="region of interest" description="Disordered" evidence="7">
    <location>
        <begin position="1"/>
        <end position="34"/>
    </location>
</feature>
<dbReference type="PANTHER" id="PTHR13393:SF0">
    <property type="entry name" value="RNA N6-ADENOSINE-METHYLTRANSFERASE METTL16"/>
    <property type="match status" value="1"/>
</dbReference>
<evidence type="ECO:0000313" key="9">
    <source>
        <dbReference type="Proteomes" id="UP001212042"/>
    </source>
</evidence>
<organism evidence="8 9">
    <name type="scientific">Pseudomonas aestuarii</name>
    <dbReference type="NCBI Taxonomy" id="3018340"/>
    <lineage>
        <taxon>Bacteria</taxon>
        <taxon>Pseudomonadati</taxon>
        <taxon>Pseudomonadota</taxon>
        <taxon>Gammaproteobacteria</taxon>
        <taxon>Pseudomonadales</taxon>
        <taxon>Pseudomonadaceae</taxon>
        <taxon>Pseudomonas</taxon>
    </lineage>
</organism>
<dbReference type="CDD" id="cd02440">
    <property type="entry name" value="AdoMet_MTases"/>
    <property type="match status" value="1"/>
</dbReference>
<dbReference type="Proteomes" id="UP001212042">
    <property type="component" value="Unassembled WGS sequence"/>
</dbReference>
<dbReference type="NCBIfam" id="NF008725">
    <property type="entry name" value="PRK11727.1"/>
    <property type="match status" value="1"/>
</dbReference>
<keyword evidence="4 6" id="KW-0808">Transferase</keyword>